<dbReference type="CDD" id="cd11524">
    <property type="entry name" value="SYLF"/>
    <property type="match status" value="1"/>
</dbReference>
<dbReference type="PANTHER" id="PTHR15629">
    <property type="entry name" value="SH3YL1 PROTEIN"/>
    <property type="match status" value="1"/>
</dbReference>
<dbReference type="Proteomes" id="UP000012174">
    <property type="component" value="Unassembled WGS sequence"/>
</dbReference>
<accession>M7SXN6</accession>
<name>M7SXN6_EUTLA</name>
<dbReference type="InterPro" id="IPR051702">
    <property type="entry name" value="SH3_domain_YSC84-like"/>
</dbReference>
<dbReference type="OMA" id="EHETDIQ"/>
<dbReference type="GO" id="GO:0035091">
    <property type="term" value="F:phosphatidylinositol binding"/>
    <property type="evidence" value="ECO:0007669"/>
    <property type="project" value="TreeGrafter"/>
</dbReference>
<organism evidence="3 4">
    <name type="scientific">Eutypa lata (strain UCR-EL1)</name>
    <name type="common">Grapevine dieback disease fungus</name>
    <name type="synonym">Eutypa armeniacae</name>
    <dbReference type="NCBI Taxonomy" id="1287681"/>
    <lineage>
        <taxon>Eukaryota</taxon>
        <taxon>Fungi</taxon>
        <taxon>Dikarya</taxon>
        <taxon>Ascomycota</taxon>
        <taxon>Pezizomycotina</taxon>
        <taxon>Sordariomycetes</taxon>
        <taxon>Xylariomycetidae</taxon>
        <taxon>Xylariales</taxon>
        <taxon>Diatrypaceae</taxon>
        <taxon>Eutypa</taxon>
    </lineage>
</organism>
<reference evidence="4" key="1">
    <citation type="journal article" date="2013" name="Genome Announc.">
        <title>Draft genome sequence of the grapevine dieback fungus Eutypa lata UCR-EL1.</title>
        <authorList>
            <person name="Blanco-Ulate B."/>
            <person name="Rolshausen P.E."/>
            <person name="Cantu D."/>
        </authorList>
    </citation>
    <scope>NUCLEOTIDE SEQUENCE [LARGE SCALE GENOMIC DNA]</scope>
    <source>
        <strain evidence="4">UCR-EL1</strain>
    </source>
</reference>
<feature type="compositionally biased region" description="Basic and acidic residues" evidence="1">
    <location>
        <begin position="331"/>
        <end position="344"/>
    </location>
</feature>
<dbReference type="AlphaFoldDB" id="M7SXN6"/>
<dbReference type="EMBL" id="KB706105">
    <property type="protein sequence ID" value="EMR69308.1"/>
    <property type="molecule type" value="Genomic_DNA"/>
</dbReference>
<dbReference type="InterPro" id="IPR007461">
    <property type="entry name" value="Ysc84_actin-binding"/>
</dbReference>
<feature type="compositionally biased region" description="Polar residues" evidence="1">
    <location>
        <begin position="230"/>
        <end position="253"/>
    </location>
</feature>
<evidence type="ECO:0000259" key="2">
    <source>
        <dbReference type="Pfam" id="PF04366"/>
    </source>
</evidence>
<feature type="compositionally biased region" description="Polar residues" evidence="1">
    <location>
        <begin position="486"/>
        <end position="501"/>
    </location>
</feature>
<dbReference type="OrthoDB" id="443981at2759"/>
<dbReference type="HOGENOM" id="CLU_009742_0_1_1"/>
<sequence>MLQTPSLGFVLGVDIYDCVLIINNFAVLETFARQKFTLGTDVGLTAGPLVSLGLLENDLRWADLSDAVITYVKAKGQLAEIKLDGTVLSERADENERFYGMKLGVPKILAGDINQSLPQTRPLTEVLKAAEGRSDYDTVLVEQLSAHPAPGDATIESPTSVNGAAPVFGIPEPDDPDPFGVAALEMAGLEIREAGSRLRPESSQFDYNPSPSSPIFPRLSRRSVDTFVSRSNRGSYMSSKTMATERSQMTDAGTQTFSSTPETTPSQSEDGNPRQPTDEVPEVKEPVEVDYTKIDLSALRKLSNFPDLEEEPTTTITTITTIEEHDGNEDSTDHVEKSEDKAESINESPAVAAKENATSVDEGIQAEGDVVIEVDAGADADVDDDDDDDDEFEDAEEAVVFEVVTAPPPQRMVASHGVQAKGAVVTIPRRVPPPLPARSPARSSRQKSQMIGEGMVSSPLRQEFDLDPETEEVLTPRAYDGALNSIERSNSDITVIQNGELSESESEAESEPKPEPKPEATIVEQPPTATADLQDDADKSSPKVEDRSSKRESALVPTSLDAEEQTNLTSSHGVQVTVA</sequence>
<feature type="compositionally biased region" description="Low complexity" evidence="1">
    <location>
        <begin position="254"/>
        <end position="269"/>
    </location>
</feature>
<evidence type="ECO:0000313" key="3">
    <source>
        <dbReference type="EMBL" id="EMR69308.1"/>
    </source>
</evidence>
<feature type="compositionally biased region" description="Polar residues" evidence="1">
    <location>
        <begin position="201"/>
        <end position="210"/>
    </location>
</feature>
<proteinExistence type="predicted"/>
<keyword evidence="4" id="KW-1185">Reference proteome</keyword>
<dbReference type="eggNOG" id="KOG1843">
    <property type="taxonomic scope" value="Eukaryota"/>
</dbReference>
<dbReference type="STRING" id="1287681.M7SXN6"/>
<evidence type="ECO:0000313" key="4">
    <source>
        <dbReference type="Proteomes" id="UP000012174"/>
    </source>
</evidence>
<feature type="region of interest" description="Disordered" evidence="1">
    <location>
        <begin position="230"/>
        <end position="287"/>
    </location>
</feature>
<dbReference type="KEGG" id="ela:UCREL1_3678"/>
<feature type="region of interest" description="Disordered" evidence="1">
    <location>
        <begin position="320"/>
        <end position="367"/>
    </location>
</feature>
<feature type="domain" description="Ysc84 actin-binding" evidence="2">
    <location>
        <begin position="4"/>
        <end position="130"/>
    </location>
</feature>
<feature type="compositionally biased region" description="Polar residues" evidence="1">
    <location>
        <begin position="565"/>
        <end position="579"/>
    </location>
</feature>
<protein>
    <submittedName>
        <fullName evidence="3">Putative las seventeen-binding protein</fullName>
    </submittedName>
</protein>
<feature type="region of interest" description="Disordered" evidence="1">
    <location>
        <begin position="200"/>
        <end position="219"/>
    </location>
</feature>
<feature type="compositionally biased region" description="Basic and acidic residues" evidence="1">
    <location>
        <begin position="536"/>
        <end position="553"/>
    </location>
</feature>
<evidence type="ECO:0000256" key="1">
    <source>
        <dbReference type="SAM" id="MobiDB-lite"/>
    </source>
</evidence>
<feature type="region of interest" description="Disordered" evidence="1">
    <location>
        <begin position="427"/>
        <end position="579"/>
    </location>
</feature>
<gene>
    <name evidence="3" type="ORF">UCREL1_3678</name>
</gene>
<dbReference type="Pfam" id="PF04366">
    <property type="entry name" value="Ysc84"/>
    <property type="match status" value="1"/>
</dbReference>
<dbReference type="PANTHER" id="PTHR15629:SF8">
    <property type="entry name" value="DUF500 DOMAIN PROTEIN (AFU_ORTHOLOGUE AFUA_5G07310)"/>
    <property type="match status" value="1"/>
</dbReference>